<evidence type="ECO:0000256" key="9">
    <source>
        <dbReference type="ARBA" id="ARBA00022842"/>
    </source>
</evidence>
<feature type="domain" description="AMP-binding enzyme C-terminal" evidence="16">
    <location>
        <begin position="470"/>
        <end position="544"/>
    </location>
</feature>
<keyword evidence="9" id="KW-0460">Magnesium</keyword>
<dbReference type="Pfam" id="PF00501">
    <property type="entry name" value="AMP-binding"/>
    <property type="match status" value="1"/>
</dbReference>
<dbReference type="Pfam" id="PF13193">
    <property type="entry name" value="AMP-binding_C"/>
    <property type="match status" value="1"/>
</dbReference>
<dbReference type="PROSITE" id="PS00455">
    <property type="entry name" value="AMP_BINDING"/>
    <property type="match status" value="1"/>
</dbReference>
<dbReference type="GO" id="GO:0016020">
    <property type="term" value="C:membrane"/>
    <property type="evidence" value="ECO:0007669"/>
    <property type="project" value="UniProtKB-SubCell"/>
</dbReference>
<evidence type="ECO:0000256" key="7">
    <source>
        <dbReference type="ARBA" id="ARBA00022832"/>
    </source>
</evidence>
<feature type="domain" description="AMP-dependent synthetase/ligase" evidence="15">
    <location>
        <begin position="33"/>
        <end position="419"/>
    </location>
</feature>
<comment type="cofactor">
    <cofactor evidence="1">
        <name>Mg(2+)</name>
        <dbReference type="ChEBI" id="CHEBI:18420"/>
    </cofactor>
</comment>
<dbReference type="EMBL" id="JADQDO010000007">
    <property type="protein sequence ID" value="MBF9234515.1"/>
    <property type="molecule type" value="Genomic_DNA"/>
</dbReference>
<reference evidence="17" key="1">
    <citation type="submission" date="2020-11" db="EMBL/GenBank/DDBJ databases">
        <authorList>
            <person name="Kim M.K."/>
        </authorList>
    </citation>
    <scope>NUCLEOTIDE SEQUENCE</scope>
    <source>
        <strain evidence="17">BT350</strain>
    </source>
</reference>
<keyword evidence="6" id="KW-0547">Nucleotide-binding</keyword>
<dbReference type="AlphaFoldDB" id="A0A931FP97"/>
<keyword evidence="7" id="KW-0276">Fatty acid metabolism</keyword>
<dbReference type="FunFam" id="3.40.50.12780:FF:000003">
    <property type="entry name" value="Long-chain-fatty-acid--CoA ligase FadD"/>
    <property type="match status" value="1"/>
</dbReference>
<evidence type="ECO:0000256" key="4">
    <source>
        <dbReference type="ARBA" id="ARBA00006432"/>
    </source>
</evidence>
<evidence type="ECO:0000256" key="6">
    <source>
        <dbReference type="ARBA" id="ARBA00022741"/>
    </source>
</evidence>
<evidence type="ECO:0000256" key="11">
    <source>
        <dbReference type="ARBA" id="ARBA00023136"/>
    </source>
</evidence>
<name>A0A931FP97_9HYPH</name>
<gene>
    <name evidence="17" type="ORF">I2H38_14145</name>
</gene>
<evidence type="ECO:0000256" key="5">
    <source>
        <dbReference type="ARBA" id="ARBA00022598"/>
    </source>
</evidence>
<dbReference type="InterPro" id="IPR042099">
    <property type="entry name" value="ANL_N_sf"/>
</dbReference>
<evidence type="ECO:0000313" key="18">
    <source>
        <dbReference type="Proteomes" id="UP000599312"/>
    </source>
</evidence>
<accession>A0A931FP97</accession>
<evidence type="ECO:0000256" key="1">
    <source>
        <dbReference type="ARBA" id="ARBA00001946"/>
    </source>
</evidence>
<dbReference type="PANTHER" id="PTHR43767">
    <property type="entry name" value="LONG-CHAIN-FATTY-ACID--COA LIGASE"/>
    <property type="match status" value="1"/>
</dbReference>
<evidence type="ECO:0000259" key="16">
    <source>
        <dbReference type="Pfam" id="PF13193"/>
    </source>
</evidence>
<proteinExistence type="inferred from homology"/>
<dbReference type="SUPFAM" id="SSF56801">
    <property type="entry name" value="Acetyl-CoA synthetase-like"/>
    <property type="match status" value="1"/>
</dbReference>
<keyword evidence="8" id="KW-0067">ATP-binding</keyword>
<organism evidence="17 18">
    <name type="scientific">Microvirga alba</name>
    <dbReference type="NCBI Taxonomy" id="2791025"/>
    <lineage>
        <taxon>Bacteria</taxon>
        <taxon>Pseudomonadati</taxon>
        <taxon>Pseudomonadota</taxon>
        <taxon>Alphaproteobacteria</taxon>
        <taxon>Hyphomicrobiales</taxon>
        <taxon>Methylobacteriaceae</taxon>
        <taxon>Microvirga</taxon>
    </lineage>
</organism>
<keyword evidence="18" id="KW-1185">Reference proteome</keyword>
<dbReference type="GO" id="GO:0005524">
    <property type="term" value="F:ATP binding"/>
    <property type="evidence" value="ECO:0007669"/>
    <property type="project" value="UniProtKB-KW"/>
</dbReference>
<evidence type="ECO:0000256" key="13">
    <source>
        <dbReference type="ARBA" id="ARBA00039545"/>
    </source>
</evidence>
<keyword evidence="11" id="KW-0472">Membrane</keyword>
<keyword evidence="10" id="KW-0443">Lipid metabolism</keyword>
<protein>
    <recommendedName>
        <fullName evidence="13">Long-chain-fatty-acid--CoA ligase</fullName>
        <ecNumber evidence="12">6.2.1.3</ecNumber>
    </recommendedName>
    <alternativeName>
        <fullName evidence="14">Long-chain acyl-CoA synthetase</fullName>
    </alternativeName>
</protein>
<dbReference type="PANTHER" id="PTHR43767:SF8">
    <property type="entry name" value="LONG-CHAIN-FATTY-ACID--COA LIGASE"/>
    <property type="match status" value="1"/>
</dbReference>
<comment type="caution">
    <text evidence="17">The sequence shown here is derived from an EMBL/GenBank/DDBJ whole genome shotgun (WGS) entry which is preliminary data.</text>
</comment>
<comment type="pathway">
    <text evidence="3">Lipid metabolism; fatty acid beta-oxidation.</text>
</comment>
<evidence type="ECO:0000256" key="14">
    <source>
        <dbReference type="ARBA" id="ARBA00042773"/>
    </source>
</evidence>
<dbReference type="EC" id="6.2.1.3" evidence="12"/>
<dbReference type="RefSeq" id="WP_196272689.1">
    <property type="nucleotide sequence ID" value="NZ_JADQDO010000007.1"/>
</dbReference>
<dbReference type="CDD" id="cd05936">
    <property type="entry name" value="FC-FACS_FadD_like"/>
    <property type="match status" value="1"/>
</dbReference>
<dbReference type="GO" id="GO:0004467">
    <property type="term" value="F:long-chain fatty acid-CoA ligase activity"/>
    <property type="evidence" value="ECO:0007669"/>
    <property type="project" value="UniProtKB-EC"/>
</dbReference>
<evidence type="ECO:0000256" key="8">
    <source>
        <dbReference type="ARBA" id="ARBA00022840"/>
    </source>
</evidence>
<evidence type="ECO:0000256" key="12">
    <source>
        <dbReference type="ARBA" id="ARBA00026121"/>
    </source>
</evidence>
<dbReference type="Gene3D" id="3.30.300.30">
    <property type="match status" value="1"/>
</dbReference>
<keyword evidence="5" id="KW-0436">Ligase</keyword>
<comment type="similarity">
    <text evidence="4">Belongs to the ATP-dependent AMP-binding enzyme family.</text>
</comment>
<dbReference type="InterPro" id="IPR020845">
    <property type="entry name" value="AMP-binding_CS"/>
</dbReference>
<dbReference type="InterPro" id="IPR000873">
    <property type="entry name" value="AMP-dep_synth/lig_dom"/>
</dbReference>
<evidence type="ECO:0000256" key="2">
    <source>
        <dbReference type="ARBA" id="ARBA00004170"/>
    </source>
</evidence>
<sequence length="551" mass="60981">MERIWLKRYPPGIPAEIDLEEYRSLGELFDISIRKFGPLPAYVSFGTEITYTELERLSRQFGAYLQNVARLDPGARVALMMPNLLQYPVAMFGALRAGYTVVNCNPLYSPRELEHQLKDSGAEAIVIVENFAHVLEQVVGKTQVRHVITTQIGDLLHFPRGHIVNFMVKYVKRMVPTWSIPNAVPLRTALKKGAGAPWSPAKLGPEDVAFLQYTGGTTGVPKGAMLTHRNLIANVQQAYAWLKSFLQEGEETIVTALPLYHVFALTANCLVFFKIGARNVLIANPRDVPGLVQELRKHQFTVITGVNTLFGALLNHPDFAKMDFSHLEFCLAGGMAVQRAVAERWKEATGKPLIEAYGLTETSPAVTINPLDLVDYNGSVGLPVPSTEIAIRDDDGHDLSMGEAGELCVRGPQVMKGYWNRPDETAKVIMADGFLRTGDIATVDQQGFVRIVDRKKDMIVVSGFKVFPNELEGVVMLHPGVLEVGAVGIPDPNTGEAVKIVVVKRDPNLTAETLIEHCRKHLTPYKVPKHVEFRTELPKTPVGKVLRRALQ</sequence>
<dbReference type="InterPro" id="IPR025110">
    <property type="entry name" value="AMP-bd_C"/>
</dbReference>
<dbReference type="Gene3D" id="3.40.50.12780">
    <property type="entry name" value="N-terminal domain of ligase-like"/>
    <property type="match status" value="1"/>
</dbReference>
<evidence type="ECO:0000259" key="15">
    <source>
        <dbReference type="Pfam" id="PF00501"/>
    </source>
</evidence>
<dbReference type="InterPro" id="IPR045851">
    <property type="entry name" value="AMP-bd_C_sf"/>
</dbReference>
<dbReference type="InterPro" id="IPR050237">
    <property type="entry name" value="ATP-dep_AMP-bd_enzyme"/>
</dbReference>
<dbReference type="Proteomes" id="UP000599312">
    <property type="component" value="Unassembled WGS sequence"/>
</dbReference>
<comment type="subcellular location">
    <subcellularLocation>
        <location evidence="2">Membrane</location>
        <topology evidence="2">Peripheral membrane protein</topology>
    </subcellularLocation>
</comment>
<evidence type="ECO:0000256" key="10">
    <source>
        <dbReference type="ARBA" id="ARBA00023098"/>
    </source>
</evidence>
<evidence type="ECO:0000256" key="3">
    <source>
        <dbReference type="ARBA" id="ARBA00005005"/>
    </source>
</evidence>
<evidence type="ECO:0000313" key="17">
    <source>
        <dbReference type="EMBL" id="MBF9234515.1"/>
    </source>
</evidence>
<dbReference type="FunFam" id="3.30.300.30:FF:000006">
    <property type="entry name" value="Long-chain-fatty-acid--CoA ligase FadD"/>
    <property type="match status" value="1"/>
</dbReference>